<gene>
    <name evidence="1" type="ORF">RirG_115360</name>
</gene>
<sequence>MGNQESSSNTEIPFDMGNLTSVEDINMEDLTRDLYKVYSRRNRVLKVIALNILKYLPEEIFQECYPRLWVI</sequence>
<keyword evidence="2" id="KW-1185">Reference proteome</keyword>
<evidence type="ECO:0000313" key="1">
    <source>
        <dbReference type="EMBL" id="EXX67330.1"/>
    </source>
</evidence>
<dbReference type="Proteomes" id="UP000022910">
    <property type="component" value="Unassembled WGS sequence"/>
</dbReference>
<comment type="caution">
    <text evidence="1">The sequence shown here is derived from an EMBL/GenBank/DDBJ whole genome shotgun (WGS) entry which is preliminary data.</text>
</comment>
<evidence type="ECO:0000313" key="2">
    <source>
        <dbReference type="Proteomes" id="UP000022910"/>
    </source>
</evidence>
<accession>A0A015JJJ7</accession>
<dbReference type="HOGENOM" id="CLU_2741393_0_0_1"/>
<dbReference type="OrthoDB" id="10460331at2759"/>
<protein>
    <submittedName>
        <fullName evidence="1">Uncharacterized protein</fullName>
    </submittedName>
</protein>
<organism evidence="1 2">
    <name type="scientific">Rhizophagus irregularis (strain DAOM 197198w)</name>
    <name type="common">Glomus intraradices</name>
    <dbReference type="NCBI Taxonomy" id="1432141"/>
    <lineage>
        <taxon>Eukaryota</taxon>
        <taxon>Fungi</taxon>
        <taxon>Fungi incertae sedis</taxon>
        <taxon>Mucoromycota</taxon>
        <taxon>Glomeromycotina</taxon>
        <taxon>Glomeromycetes</taxon>
        <taxon>Glomerales</taxon>
        <taxon>Glomeraceae</taxon>
        <taxon>Rhizophagus</taxon>
    </lineage>
</organism>
<proteinExistence type="predicted"/>
<reference evidence="1 2" key="1">
    <citation type="submission" date="2014-02" db="EMBL/GenBank/DDBJ databases">
        <title>Single nucleus genome sequencing reveals high similarity among nuclei of an endomycorrhizal fungus.</title>
        <authorList>
            <person name="Lin K."/>
            <person name="Geurts R."/>
            <person name="Zhang Z."/>
            <person name="Limpens E."/>
            <person name="Saunders D.G."/>
            <person name="Mu D."/>
            <person name="Pang E."/>
            <person name="Cao H."/>
            <person name="Cha H."/>
            <person name="Lin T."/>
            <person name="Zhou Q."/>
            <person name="Shang Y."/>
            <person name="Li Y."/>
            <person name="Ivanov S."/>
            <person name="Sharma T."/>
            <person name="Velzen R.V."/>
            <person name="Ruijter N.D."/>
            <person name="Aanen D.K."/>
            <person name="Win J."/>
            <person name="Kamoun S."/>
            <person name="Bisseling T."/>
            <person name="Huang S."/>
        </authorList>
    </citation>
    <scope>NUCLEOTIDE SEQUENCE [LARGE SCALE GENOMIC DNA]</scope>
    <source>
        <strain evidence="2">DAOM197198w</strain>
    </source>
</reference>
<dbReference type="AlphaFoldDB" id="A0A015JJJ7"/>
<name>A0A015JJJ7_RHIIW</name>
<dbReference type="EMBL" id="JEMT01017843">
    <property type="protein sequence ID" value="EXX67330.1"/>
    <property type="molecule type" value="Genomic_DNA"/>
</dbReference>